<dbReference type="Pfam" id="PF01593">
    <property type="entry name" value="Amino_oxidase"/>
    <property type="match status" value="1"/>
</dbReference>
<gene>
    <name evidence="3" type="ORF">FHG85_03295</name>
</gene>
<comment type="similarity">
    <text evidence="1">Belongs to the carotenoid/retinoid oxidoreductase family.</text>
</comment>
<dbReference type="InterPro" id="IPR002937">
    <property type="entry name" value="Amino_oxidase"/>
</dbReference>
<name>A0A7D3XUS5_9BACT</name>
<dbReference type="Gene3D" id="3.50.50.60">
    <property type="entry name" value="FAD/NAD(P)-binding domain"/>
    <property type="match status" value="1"/>
</dbReference>
<dbReference type="AlphaFoldDB" id="A0A7D3XUS5"/>
<accession>A0A7D3XUS5</accession>
<dbReference type="KEGG" id="ttz:FHG85_03295"/>
<reference evidence="3 4" key="1">
    <citation type="submission" date="2019-07" db="EMBL/GenBank/DDBJ databases">
        <title>Thalassofilum flectens gen. nov., sp. nov., a novel moderate thermophilic anaerobe from a shallow sea hot spring in Kunashir Island (Russia), representing a new family in the order Bacteroidales, and proposal of Thalassofilacea fam. nov.</title>
        <authorList>
            <person name="Kochetkova T.V."/>
            <person name="Podosokorskaya O.A."/>
            <person name="Novikov A."/>
            <person name="Elcheninov A.G."/>
            <person name="Toshchakov S.V."/>
            <person name="Kublanov I.V."/>
        </authorList>
    </citation>
    <scope>NUCLEOTIDE SEQUENCE [LARGE SCALE GENOMIC DNA]</scope>
    <source>
        <strain evidence="3 4">38-H</strain>
    </source>
</reference>
<dbReference type="InterPro" id="IPR036188">
    <property type="entry name" value="FAD/NAD-bd_sf"/>
</dbReference>
<feature type="domain" description="Amine oxidase" evidence="2">
    <location>
        <begin position="16"/>
        <end position="527"/>
    </location>
</feature>
<dbReference type="GO" id="GO:0016491">
    <property type="term" value="F:oxidoreductase activity"/>
    <property type="evidence" value="ECO:0007669"/>
    <property type="project" value="InterPro"/>
</dbReference>
<dbReference type="EMBL" id="CP041345">
    <property type="protein sequence ID" value="QKG79328.1"/>
    <property type="molecule type" value="Genomic_DNA"/>
</dbReference>
<dbReference type="PANTHER" id="PTHR43734">
    <property type="entry name" value="PHYTOENE DESATURASE"/>
    <property type="match status" value="1"/>
</dbReference>
<organism evidence="3 4">
    <name type="scientific">Tenuifilum thalassicum</name>
    <dbReference type="NCBI Taxonomy" id="2590900"/>
    <lineage>
        <taxon>Bacteria</taxon>
        <taxon>Pseudomonadati</taxon>
        <taxon>Bacteroidota</taxon>
        <taxon>Bacteroidia</taxon>
        <taxon>Bacteroidales</taxon>
        <taxon>Tenuifilaceae</taxon>
        <taxon>Tenuifilum</taxon>
    </lineage>
</organism>
<evidence type="ECO:0000313" key="3">
    <source>
        <dbReference type="EMBL" id="QKG79328.1"/>
    </source>
</evidence>
<dbReference type="SUPFAM" id="SSF51905">
    <property type="entry name" value="FAD/NAD(P)-binding domain"/>
    <property type="match status" value="1"/>
</dbReference>
<protein>
    <submittedName>
        <fullName evidence="3">NAD(P)/FAD-dependent oxidoreductase</fullName>
    </submittedName>
</protein>
<evidence type="ECO:0000313" key="4">
    <source>
        <dbReference type="Proteomes" id="UP000500961"/>
    </source>
</evidence>
<dbReference type="RefSeq" id="WP_173072967.1">
    <property type="nucleotide sequence ID" value="NZ_CP041345.1"/>
</dbReference>
<dbReference type="PANTHER" id="PTHR43734:SF1">
    <property type="entry name" value="PHYTOENE DESATURASE"/>
    <property type="match status" value="1"/>
</dbReference>
<dbReference type="Proteomes" id="UP000500961">
    <property type="component" value="Chromosome"/>
</dbReference>
<sequence length="537" mass="61016">MDENRYQCIVVGGGAAGLTAAVYLAREGYKTLLIEKNDKPGGLISTFEHNGFYFDAGIRGFEDAGVILPMLADLGIQLDIAKSPVSIGIENEIINVDTTEQIKEYQAILEKLYPESREEVRVIISEIKKAVTYLQALYGVMNPMFKDLKKDLPYLFKELIPWLPKYFKTISKIKKMNSPFESYLGDRITNRSLFDIVFQHFFKQTPAFFALSYFYLYPDYFYPIGGMGRWADAVANKFIELGGTVEYNVVAQRVNVLEGYLDVDSEKRFYFDSLIWAADLKSLYSNVTLSGLPDRVEKVFEQKKSQILNARGGESVFSVFMEVDEDPETFRNISNSHFFYTPSKIGLGDTNRKEMEALLANWSNLSKTEILDWVNRFVSLNTFEISIPVLKDANLAPEGKTGLIVSFLFDYEIFNRVHSDGWYNEFKVAVENRVVEVLSKSIYPFLKEKITHRFSFSPISIHNRTLSTDGAITGWAFGKHMPSVNAMHKMNKAVFTPFPNVFIAGQWSFSPSGVPMSILTGRLATNQAISFIKKKNV</sequence>
<evidence type="ECO:0000256" key="1">
    <source>
        <dbReference type="ARBA" id="ARBA00006046"/>
    </source>
</evidence>
<keyword evidence="4" id="KW-1185">Reference proteome</keyword>
<proteinExistence type="inferred from homology"/>
<evidence type="ECO:0000259" key="2">
    <source>
        <dbReference type="Pfam" id="PF01593"/>
    </source>
</evidence>